<comment type="caution">
    <text evidence="1">The sequence shown here is derived from an EMBL/GenBank/DDBJ whole genome shotgun (WGS) entry which is preliminary data.</text>
</comment>
<sequence>MASGPENTFNKALERFRDSLTEEQKRQFSAASLEDVESEIQRIQHRFGSEKKLRNLKKVSKFLEAMKQVEQVIIVFLNVHEAVAFVW</sequence>
<name>A0A9W8UUU0_9HYPO</name>
<dbReference type="EMBL" id="JAOQAV010000184">
    <property type="protein sequence ID" value="KAJ4176479.1"/>
    <property type="molecule type" value="Genomic_DNA"/>
</dbReference>
<dbReference type="Proteomes" id="UP001152087">
    <property type="component" value="Unassembled WGS sequence"/>
</dbReference>
<dbReference type="AlphaFoldDB" id="A0A9W8UUU0"/>
<evidence type="ECO:0000313" key="1">
    <source>
        <dbReference type="EMBL" id="KAJ4176479.1"/>
    </source>
</evidence>
<evidence type="ECO:0000313" key="2">
    <source>
        <dbReference type="Proteomes" id="UP001152087"/>
    </source>
</evidence>
<feature type="non-terminal residue" evidence="1">
    <location>
        <position position="87"/>
    </location>
</feature>
<accession>A0A9W8UUU0</accession>
<proteinExistence type="predicted"/>
<organism evidence="1 2">
    <name type="scientific">Fusarium falciforme</name>
    <dbReference type="NCBI Taxonomy" id="195108"/>
    <lineage>
        <taxon>Eukaryota</taxon>
        <taxon>Fungi</taxon>
        <taxon>Dikarya</taxon>
        <taxon>Ascomycota</taxon>
        <taxon>Pezizomycotina</taxon>
        <taxon>Sordariomycetes</taxon>
        <taxon>Hypocreomycetidae</taxon>
        <taxon>Hypocreales</taxon>
        <taxon>Nectriaceae</taxon>
        <taxon>Fusarium</taxon>
        <taxon>Fusarium solani species complex</taxon>
    </lineage>
</organism>
<reference evidence="1" key="1">
    <citation type="submission" date="2022-09" db="EMBL/GenBank/DDBJ databases">
        <title>Fusarium specimens isolated from Avocado Roots.</title>
        <authorList>
            <person name="Stajich J."/>
            <person name="Roper C."/>
            <person name="Heimlech-Rivalta G."/>
        </authorList>
    </citation>
    <scope>NUCLEOTIDE SEQUENCE</scope>
    <source>
        <strain evidence="1">A02</strain>
    </source>
</reference>
<protein>
    <submittedName>
        <fullName evidence="1">Uncharacterized protein</fullName>
    </submittedName>
</protein>
<keyword evidence="2" id="KW-1185">Reference proteome</keyword>
<gene>
    <name evidence="1" type="ORF">NW755_014391</name>
</gene>